<evidence type="ECO:0000256" key="2">
    <source>
        <dbReference type="ARBA" id="ARBA00023136"/>
    </source>
</evidence>
<dbReference type="Pfam" id="PF14905">
    <property type="entry name" value="OMP_b-brl_3"/>
    <property type="match status" value="1"/>
</dbReference>
<comment type="subcellular location">
    <subcellularLocation>
        <location evidence="1">Cell outer membrane</location>
    </subcellularLocation>
</comment>
<accession>A0AAE3M0N7</accession>
<dbReference type="PANTHER" id="PTHR40980:SF5">
    <property type="entry name" value="TONB-DEPENDENT RECEPTOR"/>
    <property type="match status" value="1"/>
</dbReference>
<dbReference type="AlphaFoldDB" id="A0AAE3M0N7"/>
<dbReference type="SUPFAM" id="SSF56935">
    <property type="entry name" value="Porins"/>
    <property type="match status" value="1"/>
</dbReference>
<dbReference type="InterPro" id="IPR008969">
    <property type="entry name" value="CarboxyPept-like_regulatory"/>
</dbReference>
<reference evidence="6" key="1">
    <citation type="submission" date="2022-10" db="EMBL/GenBank/DDBJ databases">
        <authorList>
            <person name="Yu W.X."/>
        </authorList>
    </citation>
    <scope>NUCLEOTIDE SEQUENCE</scope>
    <source>
        <strain evidence="6">AAT</strain>
    </source>
</reference>
<organism evidence="6 7">
    <name type="scientific">Plebeiibacterium sediminum</name>
    <dbReference type="NCBI Taxonomy" id="2992112"/>
    <lineage>
        <taxon>Bacteria</taxon>
        <taxon>Pseudomonadati</taxon>
        <taxon>Bacteroidota</taxon>
        <taxon>Bacteroidia</taxon>
        <taxon>Marinilabiliales</taxon>
        <taxon>Marinilabiliaceae</taxon>
        <taxon>Plebeiibacterium</taxon>
    </lineage>
</organism>
<dbReference type="PANTHER" id="PTHR40980">
    <property type="entry name" value="PLUG DOMAIN-CONTAINING PROTEIN"/>
    <property type="match status" value="1"/>
</dbReference>
<evidence type="ECO:0000313" key="7">
    <source>
        <dbReference type="Proteomes" id="UP001209229"/>
    </source>
</evidence>
<proteinExistence type="predicted"/>
<evidence type="ECO:0000256" key="3">
    <source>
        <dbReference type="ARBA" id="ARBA00023237"/>
    </source>
</evidence>
<protein>
    <submittedName>
        <fullName evidence="6">TonB-dependent receptor</fullName>
    </submittedName>
</protein>
<dbReference type="Pfam" id="PF13715">
    <property type="entry name" value="CarbopepD_reg_2"/>
    <property type="match status" value="1"/>
</dbReference>
<dbReference type="InterPro" id="IPR041700">
    <property type="entry name" value="OMP_b-brl_3"/>
</dbReference>
<comment type="caution">
    <text evidence="6">The sequence shown here is derived from an EMBL/GenBank/DDBJ whole genome shotgun (WGS) entry which is preliminary data.</text>
</comment>
<keyword evidence="2" id="KW-0472">Membrane</keyword>
<feature type="domain" description="TonB-dependent receptor plug" evidence="4">
    <location>
        <begin position="133"/>
        <end position="231"/>
    </location>
</feature>
<evidence type="ECO:0000259" key="5">
    <source>
        <dbReference type="Pfam" id="PF14905"/>
    </source>
</evidence>
<evidence type="ECO:0000259" key="4">
    <source>
        <dbReference type="Pfam" id="PF07715"/>
    </source>
</evidence>
<evidence type="ECO:0000256" key="1">
    <source>
        <dbReference type="ARBA" id="ARBA00004442"/>
    </source>
</evidence>
<keyword evidence="7" id="KW-1185">Reference proteome</keyword>
<dbReference type="Pfam" id="PF07715">
    <property type="entry name" value="Plug"/>
    <property type="match status" value="1"/>
</dbReference>
<keyword evidence="3" id="KW-0998">Cell outer membrane</keyword>
<evidence type="ECO:0000313" key="6">
    <source>
        <dbReference type="EMBL" id="MCW3784864.1"/>
    </source>
</evidence>
<gene>
    <name evidence="6" type="ORF">OM075_00220</name>
</gene>
<keyword evidence="6" id="KW-0675">Receptor</keyword>
<feature type="domain" description="Outer membrane protein beta-barrel" evidence="5">
    <location>
        <begin position="482"/>
        <end position="899"/>
    </location>
</feature>
<dbReference type="InterPro" id="IPR012910">
    <property type="entry name" value="Plug_dom"/>
</dbReference>
<dbReference type="EMBL" id="JAPDPJ010000001">
    <property type="protein sequence ID" value="MCW3784864.1"/>
    <property type="molecule type" value="Genomic_DNA"/>
</dbReference>
<dbReference type="InterPro" id="IPR036942">
    <property type="entry name" value="Beta-barrel_TonB_sf"/>
</dbReference>
<name>A0AAE3M0N7_9BACT</name>
<dbReference type="Gene3D" id="2.60.40.1120">
    <property type="entry name" value="Carboxypeptidase-like, regulatory domain"/>
    <property type="match status" value="1"/>
</dbReference>
<dbReference type="SUPFAM" id="SSF49464">
    <property type="entry name" value="Carboxypeptidase regulatory domain-like"/>
    <property type="match status" value="1"/>
</dbReference>
<dbReference type="Gene3D" id="2.170.130.10">
    <property type="entry name" value="TonB-dependent receptor, plug domain"/>
    <property type="match status" value="1"/>
</dbReference>
<dbReference type="RefSeq" id="WP_301188435.1">
    <property type="nucleotide sequence ID" value="NZ_JAPDPJ010000001.1"/>
</dbReference>
<dbReference type="GO" id="GO:0009279">
    <property type="term" value="C:cell outer membrane"/>
    <property type="evidence" value="ECO:0007669"/>
    <property type="project" value="UniProtKB-SubCell"/>
</dbReference>
<sequence>MRQKLFVVVMMLFVGLGTTVAQQGFLKGKITDKKTGEELVGAAVVVDGTTIGTITDFMGEYTMPPLEAGTYTIRVQYISYDPQVFNHIVIKTGEETALDVQLNYATMDIEEVQVKAKANRESETILLMDQKKAEVIKESIGAKQLSSMGVSDAATATSKISGVTKSEGSGDIYIRGLGDRYLSTTMNGLPIPSDDVEKKNIDLNMFSTDIIKNVGISKTYSVTNYGDQASGNVDVVSKTISEKISIGLASGVNSNVLQDGMFNNFKSTQNINDVKFGLYNRPYNTLDAITNQSWATESRKLPIAYDASLMAGKKFKVNEKDLSVFATISHSGSSEYLEGVYQKYRMNAQGSSFTDAQTYETKINTTGLLNLSYDLNTKNRISFNTLLVLKTVDELYEAGRNGEGYVRDQLPSQYGAVVRDQNLKETRMWINQLMGSHQLGSKNQLKWALGYNTVNADEPNRIRNEVNMMDDGTVQFAYVGDYQQRKSLQEIEDSELNGYVNNVFKIIDEDQQKLKLNIGANYRKKERDFNSLSIGVRAKGDEFAVSTIDNLDETLLNLSYYEGANSNFRIREGRPDLYNATLNVYGGYLSLGFERNKFSGNVGVRYELDQLEVSWDVNNYVGRTGSASNDYNNILPSLNLKYQLTEKSAFRFAASKTVTLPEFKEVAPFEYVSPTGRVTKGNPELQNSENYNFDLKWELFPNAKDLVSVTGFYKMINDPINMAMTRGSSGYFYFANTGDRADVYGIEFETRFSLIKPEASDMPGVNMVFNATKMWFNQDLLEEFQYNNKTESDLQGAAGFIFNGTLMYDSNKEKRFVATLSGNYSADKIYALGAPESFTYSSTLFNNEIIEKGFFTLDLVLSKKLSDRVSLKLSGKNLLNPKIKQEQRIEPQSEETRTEVVQSYQKGISVKLGISINLN</sequence>
<dbReference type="Gene3D" id="2.40.170.20">
    <property type="entry name" value="TonB-dependent receptor, beta-barrel domain"/>
    <property type="match status" value="1"/>
</dbReference>
<dbReference type="InterPro" id="IPR037066">
    <property type="entry name" value="Plug_dom_sf"/>
</dbReference>
<dbReference type="Proteomes" id="UP001209229">
    <property type="component" value="Unassembled WGS sequence"/>
</dbReference>